<dbReference type="SUPFAM" id="SSF64076">
    <property type="entry name" value="MTH938-like"/>
    <property type="match status" value="1"/>
</dbReference>
<organism evidence="1">
    <name type="scientific">Desulfobacca acetoxidans</name>
    <dbReference type="NCBI Taxonomy" id="60893"/>
    <lineage>
        <taxon>Bacteria</taxon>
        <taxon>Pseudomonadati</taxon>
        <taxon>Thermodesulfobacteriota</taxon>
        <taxon>Desulfobaccia</taxon>
        <taxon>Desulfobaccales</taxon>
        <taxon>Desulfobaccaceae</taxon>
        <taxon>Desulfobacca</taxon>
    </lineage>
</organism>
<proteinExistence type="predicted"/>
<accession>A0A7C3V9Z7</accession>
<dbReference type="Gene3D" id="3.40.1230.10">
    <property type="entry name" value="MTH938-like"/>
    <property type="match status" value="1"/>
</dbReference>
<reference evidence="1" key="1">
    <citation type="journal article" date="2020" name="mSystems">
        <title>Genome- and Community-Level Interaction Insights into Carbon Utilization and Element Cycling Functions of Hydrothermarchaeota in Hydrothermal Sediment.</title>
        <authorList>
            <person name="Zhou Z."/>
            <person name="Liu Y."/>
            <person name="Xu W."/>
            <person name="Pan J."/>
            <person name="Luo Z.H."/>
            <person name="Li M."/>
        </authorList>
    </citation>
    <scope>NUCLEOTIDE SEQUENCE [LARGE SCALE GENOMIC DNA]</scope>
    <source>
        <strain evidence="1">SpSt-897</strain>
    </source>
</reference>
<evidence type="ECO:0000313" key="1">
    <source>
        <dbReference type="EMBL" id="HGF35680.1"/>
    </source>
</evidence>
<dbReference type="PANTHER" id="PTHR15811:SF5">
    <property type="entry name" value="MTH938 DOMAIN-CONTAINING PROTEIN"/>
    <property type="match status" value="1"/>
</dbReference>
<dbReference type="GO" id="GO:0005737">
    <property type="term" value="C:cytoplasm"/>
    <property type="evidence" value="ECO:0007669"/>
    <property type="project" value="TreeGrafter"/>
</dbReference>
<dbReference type="InterPro" id="IPR036748">
    <property type="entry name" value="MTH938-like_sf"/>
</dbReference>
<gene>
    <name evidence="1" type="ORF">ENW96_15080</name>
</gene>
<dbReference type="PANTHER" id="PTHR15811">
    <property type="entry name" value="MTH938 DOMAIN-CONTAINING PROTEIN"/>
    <property type="match status" value="1"/>
</dbReference>
<dbReference type="EMBL" id="DTMF01000366">
    <property type="protein sequence ID" value="HGF35680.1"/>
    <property type="molecule type" value="Genomic_DNA"/>
</dbReference>
<dbReference type="Pfam" id="PF04430">
    <property type="entry name" value="DUF498"/>
    <property type="match status" value="1"/>
</dbReference>
<sequence>MHIDRFEFGQIVVDGVSYRQDLLIWPGKIKTDWWRRESHLLQAEDVAEALRANPEVLIVGQGDPGRLQVDPALAAFLKEKGIDLVAVPTPEACRLINSLAGKRRWAAALHLTC</sequence>
<dbReference type="InterPro" id="IPR007523">
    <property type="entry name" value="NDUFAF3/AAMDC"/>
</dbReference>
<protein>
    <submittedName>
        <fullName evidence="1">Uncharacterized protein</fullName>
    </submittedName>
</protein>
<name>A0A7C3V9Z7_9BACT</name>
<dbReference type="AlphaFoldDB" id="A0A7C3V9Z7"/>
<comment type="caution">
    <text evidence="1">The sequence shown here is derived from an EMBL/GenBank/DDBJ whole genome shotgun (WGS) entry which is preliminary data.</text>
</comment>